<dbReference type="EMBL" id="OU963870">
    <property type="protein sequence ID" value="CAH0395185.1"/>
    <property type="molecule type" value="Genomic_DNA"/>
</dbReference>
<dbReference type="AlphaFoldDB" id="A0A9P0F9J8"/>
<evidence type="ECO:0000313" key="2">
    <source>
        <dbReference type="Proteomes" id="UP001152759"/>
    </source>
</evidence>
<evidence type="ECO:0000313" key="1">
    <source>
        <dbReference type="EMBL" id="CAH0395185.1"/>
    </source>
</evidence>
<organism evidence="1 2">
    <name type="scientific">Bemisia tabaci</name>
    <name type="common">Sweetpotato whitefly</name>
    <name type="synonym">Aleurodes tabaci</name>
    <dbReference type="NCBI Taxonomy" id="7038"/>
    <lineage>
        <taxon>Eukaryota</taxon>
        <taxon>Metazoa</taxon>
        <taxon>Ecdysozoa</taxon>
        <taxon>Arthropoda</taxon>
        <taxon>Hexapoda</taxon>
        <taxon>Insecta</taxon>
        <taxon>Pterygota</taxon>
        <taxon>Neoptera</taxon>
        <taxon>Paraneoptera</taxon>
        <taxon>Hemiptera</taxon>
        <taxon>Sternorrhyncha</taxon>
        <taxon>Aleyrodoidea</taxon>
        <taxon>Aleyrodidae</taxon>
        <taxon>Aleyrodinae</taxon>
        <taxon>Bemisia</taxon>
    </lineage>
</organism>
<name>A0A9P0F9J8_BEMTA</name>
<proteinExistence type="predicted"/>
<accession>A0A9P0F9J8</accession>
<keyword evidence="2" id="KW-1185">Reference proteome</keyword>
<gene>
    <name evidence="1" type="ORF">BEMITA_LOCUS13401</name>
</gene>
<protein>
    <submittedName>
        <fullName evidence="1">Uncharacterized protein</fullName>
    </submittedName>
</protein>
<sequence length="194" mass="22467">MMASACERNISLNILRMLKQQSITQSGAELWQKMDSLITLPDTYGYDSTWTRSSGIICSALSNKLHPRYNHLLRRCHPPISSPAKDNKRNNNYLFQPKHSRNTILLRMAPTAANRGNVMGATDYFFLESLGLEETPLISPWFCPHHDPRYLWVRFHMDPEQWNYMFSPHYQQAPPALRSLVTSLPPADFFPSER</sequence>
<dbReference type="Proteomes" id="UP001152759">
    <property type="component" value="Chromosome 9"/>
</dbReference>
<reference evidence="1" key="1">
    <citation type="submission" date="2021-12" db="EMBL/GenBank/DDBJ databases">
        <authorList>
            <person name="King R."/>
        </authorList>
    </citation>
    <scope>NUCLEOTIDE SEQUENCE</scope>
</reference>